<dbReference type="EMBL" id="SWLE01000005">
    <property type="protein sequence ID" value="TNN00047.1"/>
    <property type="molecule type" value="Genomic_DNA"/>
</dbReference>
<gene>
    <name evidence="9" type="ORF">fugu_013079</name>
</gene>
<evidence type="ECO:0000256" key="1">
    <source>
        <dbReference type="ARBA" id="ARBA00001974"/>
    </source>
</evidence>
<dbReference type="Pfam" id="PF13450">
    <property type="entry name" value="NAD_binding_8"/>
    <property type="match status" value="1"/>
</dbReference>
<evidence type="ECO:0000256" key="2">
    <source>
        <dbReference type="ARBA" id="ARBA00004496"/>
    </source>
</evidence>
<evidence type="ECO:0000256" key="6">
    <source>
        <dbReference type="ARBA" id="ARBA00022827"/>
    </source>
</evidence>
<comment type="similarity">
    <text evidence="3">Belongs to the flavin monoamine oxidase family.</text>
</comment>
<evidence type="ECO:0000313" key="9">
    <source>
        <dbReference type="EMBL" id="TNN00047.1"/>
    </source>
</evidence>
<comment type="caution">
    <text evidence="9">The sequence shown here is derived from an EMBL/GenBank/DDBJ whole genome shotgun (WGS) entry which is preliminary data.</text>
</comment>
<dbReference type="PANTHER" id="PTHR10742:SF405">
    <property type="entry name" value="PEROXISOMAL N(1)-ACETYL-SPERMINE_SPERMIDINE OXIDASE"/>
    <property type="match status" value="1"/>
</dbReference>
<evidence type="ECO:0000256" key="3">
    <source>
        <dbReference type="ARBA" id="ARBA00005995"/>
    </source>
</evidence>
<dbReference type="AlphaFoldDB" id="A0A4Z2C745"/>
<evidence type="ECO:0000313" key="10">
    <source>
        <dbReference type="Proteomes" id="UP000516260"/>
    </source>
</evidence>
<dbReference type="GO" id="GO:0046203">
    <property type="term" value="P:spermidine catabolic process"/>
    <property type="evidence" value="ECO:0007669"/>
    <property type="project" value="TreeGrafter"/>
</dbReference>
<dbReference type="InterPro" id="IPR002937">
    <property type="entry name" value="Amino_oxidase"/>
</dbReference>
<keyword evidence="10" id="KW-1185">Reference proteome</keyword>
<evidence type="ECO:0000256" key="5">
    <source>
        <dbReference type="ARBA" id="ARBA00022630"/>
    </source>
</evidence>
<evidence type="ECO:0000256" key="7">
    <source>
        <dbReference type="ARBA" id="ARBA00023002"/>
    </source>
</evidence>
<evidence type="ECO:0000256" key="4">
    <source>
        <dbReference type="ARBA" id="ARBA00022490"/>
    </source>
</evidence>
<proteinExistence type="inferred from homology"/>
<accession>A0A4Z2C745</accession>
<sequence>MAGVDCQILIIGCGISGVTAAKTLTDAGFNKVRILEATNRSGGRLLTGTLGERQVCPMGHKAVETCLLKSTFTKTRTPKPRSKSHFSLLQISKNKRGAGIQTRGCRINYKTKMGCVGKYHITVSTVVCCQKYESNSTDTCCSSAGTDIIDLGAAFIHGPSEENPVFRVARHYGLLSAEALTEENQSADVSERPPMVSNWFSCSGQRLSAKDMRPALIMYSQIMDDTSMCSSEEPQWTSVGHFMRSEAKRRAAEAWKDKDEATRNLLFSALSALFKVECCSNASNSMDDIDLAGFCTYENLKGLDCTIQGGFELVIKNLVSELPPGIVTYNRPVRCVHWNNTESSGSGVTVECEDGERIAADHVILTVPLGYLQKHHSTLFHPPLPPPKVHSIQNLGFGTCNKVFVEFDVPWWGPNCEIIYLVWKDEEDITDHVTDVKQRWIRKMSSFTVQEKSESHAHILCGWIAGREAEYMESLPEEEFKQSVTELIQQVHGKPCYRAKKNPTHSLV</sequence>
<dbReference type="InterPro" id="IPR050281">
    <property type="entry name" value="Flavin_monoamine_oxidase"/>
</dbReference>
<keyword evidence="7" id="KW-0560">Oxidoreductase</keyword>
<dbReference type="Gene3D" id="3.50.50.60">
    <property type="entry name" value="FAD/NAD(P)-binding domain"/>
    <property type="match status" value="2"/>
</dbReference>
<evidence type="ECO:0000259" key="8">
    <source>
        <dbReference type="Pfam" id="PF01593"/>
    </source>
</evidence>
<comment type="cofactor">
    <cofactor evidence="1">
        <name>FAD</name>
        <dbReference type="ChEBI" id="CHEBI:57692"/>
    </cofactor>
</comment>
<keyword evidence="5" id="KW-0285">Flavoprotein</keyword>
<organism evidence="9 10">
    <name type="scientific">Takifugu bimaculatus</name>
    <dbReference type="NCBI Taxonomy" id="433685"/>
    <lineage>
        <taxon>Eukaryota</taxon>
        <taxon>Metazoa</taxon>
        <taxon>Chordata</taxon>
        <taxon>Craniata</taxon>
        <taxon>Vertebrata</taxon>
        <taxon>Euteleostomi</taxon>
        <taxon>Actinopterygii</taxon>
        <taxon>Neopterygii</taxon>
        <taxon>Teleostei</taxon>
        <taxon>Neoteleostei</taxon>
        <taxon>Acanthomorphata</taxon>
        <taxon>Eupercaria</taxon>
        <taxon>Tetraodontiformes</taxon>
        <taxon>Tetradontoidea</taxon>
        <taxon>Tetraodontidae</taxon>
        <taxon>Takifugu</taxon>
    </lineage>
</organism>
<name>A0A4Z2C745_9TELE</name>
<dbReference type="Pfam" id="PF01593">
    <property type="entry name" value="Amino_oxidase"/>
    <property type="match status" value="1"/>
</dbReference>
<comment type="subcellular location">
    <subcellularLocation>
        <location evidence="2">Cytoplasm</location>
    </subcellularLocation>
</comment>
<dbReference type="InterPro" id="IPR036188">
    <property type="entry name" value="FAD/NAD-bd_sf"/>
</dbReference>
<dbReference type="GO" id="GO:0046592">
    <property type="term" value="F:polyamine oxidase activity"/>
    <property type="evidence" value="ECO:0007669"/>
    <property type="project" value="TreeGrafter"/>
</dbReference>
<dbReference type="Proteomes" id="UP000516260">
    <property type="component" value="Chromosome 13"/>
</dbReference>
<reference evidence="9 10" key="1">
    <citation type="submission" date="2019-04" db="EMBL/GenBank/DDBJ databases">
        <title>The sequence and de novo assembly of Takifugu bimaculatus genome using PacBio and Hi-C technologies.</title>
        <authorList>
            <person name="Xu P."/>
            <person name="Liu B."/>
            <person name="Zhou Z."/>
        </authorList>
    </citation>
    <scope>NUCLEOTIDE SEQUENCE [LARGE SCALE GENOMIC DNA]</scope>
    <source>
        <strain evidence="9">TB-2018</strain>
        <tissue evidence="9">Muscle</tissue>
    </source>
</reference>
<feature type="domain" description="Amine oxidase" evidence="8">
    <location>
        <begin position="147"/>
        <end position="498"/>
    </location>
</feature>
<dbReference type="SUPFAM" id="SSF51905">
    <property type="entry name" value="FAD/NAD(P)-binding domain"/>
    <property type="match status" value="1"/>
</dbReference>
<dbReference type="SUPFAM" id="SSF54373">
    <property type="entry name" value="FAD-linked reductases, C-terminal domain"/>
    <property type="match status" value="1"/>
</dbReference>
<dbReference type="PANTHER" id="PTHR10742">
    <property type="entry name" value="FLAVIN MONOAMINE OXIDASE"/>
    <property type="match status" value="1"/>
</dbReference>
<keyword evidence="6" id="KW-0274">FAD</keyword>
<protein>
    <recommendedName>
        <fullName evidence="8">Amine oxidase domain-containing protein</fullName>
    </recommendedName>
</protein>
<keyword evidence="4" id="KW-0963">Cytoplasm</keyword>
<dbReference type="GO" id="GO:0005737">
    <property type="term" value="C:cytoplasm"/>
    <property type="evidence" value="ECO:0007669"/>
    <property type="project" value="UniProtKB-SubCell"/>
</dbReference>